<dbReference type="Proteomes" id="UP000027222">
    <property type="component" value="Unassembled WGS sequence"/>
</dbReference>
<dbReference type="OrthoDB" id="8954335at2759"/>
<proteinExistence type="predicted"/>
<dbReference type="EMBL" id="KL142370">
    <property type="protein sequence ID" value="KDR82089.1"/>
    <property type="molecule type" value="Genomic_DNA"/>
</dbReference>
<protein>
    <submittedName>
        <fullName evidence="1">Uncharacterized protein</fullName>
    </submittedName>
</protein>
<gene>
    <name evidence="1" type="ORF">GALMADRAFT_221976</name>
</gene>
<dbReference type="HOGENOM" id="CLU_2184178_0_0_1"/>
<dbReference type="AlphaFoldDB" id="A0A067TQA2"/>
<evidence type="ECO:0000313" key="1">
    <source>
        <dbReference type="EMBL" id="KDR82089.1"/>
    </source>
</evidence>
<accession>A0A067TQA2</accession>
<name>A0A067TQA2_GALM3</name>
<evidence type="ECO:0000313" key="2">
    <source>
        <dbReference type="Proteomes" id="UP000027222"/>
    </source>
</evidence>
<keyword evidence="2" id="KW-1185">Reference proteome</keyword>
<sequence length="109" mass="11870">MGPTGSGKSTFVFEAGFHVGIDHTLNGPRLVLDGLGFNPPVIALGVPMLPEKPAPNLNIMQHYILPAKSPILRLLAKITMKDGNIERPFYSHTQLSDLVNRDKAGGRQR</sequence>
<reference evidence="2" key="1">
    <citation type="journal article" date="2014" name="Proc. Natl. Acad. Sci. U.S.A.">
        <title>Extensive sampling of basidiomycete genomes demonstrates inadequacy of the white-rot/brown-rot paradigm for wood decay fungi.</title>
        <authorList>
            <person name="Riley R."/>
            <person name="Salamov A.A."/>
            <person name="Brown D.W."/>
            <person name="Nagy L.G."/>
            <person name="Floudas D."/>
            <person name="Held B.W."/>
            <person name="Levasseur A."/>
            <person name="Lombard V."/>
            <person name="Morin E."/>
            <person name="Otillar R."/>
            <person name="Lindquist E.A."/>
            <person name="Sun H."/>
            <person name="LaButti K.M."/>
            <person name="Schmutz J."/>
            <person name="Jabbour D."/>
            <person name="Luo H."/>
            <person name="Baker S.E."/>
            <person name="Pisabarro A.G."/>
            <person name="Walton J.D."/>
            <person name="Blanchette R.A."/>
            <person name="Henrissat B."/>
            <person name="Martin F."/>
            <person name="Cullen D."/>
            <person name="Hibbett D.S."/>
            <person name="Grigoriev I.V."/>
        </authorList>
    </citation>
    <scope>NUCLEOTIDE SEQUENCE [LARGE SCALE GENOMIC DNA]</scope>
    <source>
        <strain evidence="2">CBS 339.88</strain>
    </source>
</reference>
<organism evidence="1 2">
    <name type="scientific">Galerina marginata (strain CBS 339.88)</name>
    <dbReference type="NCBI Taxonomy" id="685588"/>
    <lineage>
        <taxon>Eukaryota</taxon>
        <taxon>Fungi</taxon>
        <taxon>Dikarya</taxon>
        <taxon>Basidiomycota</taxon>
        <taxon>Agaricomycotina</taxon>
        <taxon>Agaricomycetes</taxon>
        <taxon>Agaricomycetidae</taxon>
        <taxon>Agaricales</taxon>
        <taxon>Agaricineae</taxon>
        <taxon>Strophariaceae</taxon>
        <taxon>Galerina</taxon>
    </lineage>
</organism>